<accession>A0ABW3BK24</accession>
<gene>
    <name evidence="1" type="ORF">ACFQZU_18815</name>
</gene>
<dbReference type="SUPFAM" id="SSF53474">
    <property type="entry name" value="alpha/beta-Hydrolases"/>
    <property type="match status" value="1"/>
</dbReference>
<evidence type="ECO:0000313" key="2">
    <source>
        <dbReference type="Proteomes" id="UP001596956"/>
    </source>
</evidence>
<keyword evidence="2" id="KW-1185">Reference proteome</keyword>
<dbReference type="Proteomes" id="UP001596956">
    <property type="component" value="Unassembled WGS sequence"/>
</dbReference>
<name>A0ABW3BK24_9ACTN</name>
<proteinExistence type="predicted"/>
<feature type="non-terminal residue" evidence="1">
    <location>
        <position position="1"/>
    </location>
</feature>
<organism evidence="1 2">
    <name type="scientific">Streptomonospora algeriensis</name>
    <dbReference type="NCBI Taxonomy" id="995084"/>
    <lineage>
        <taxon>Bacteria</taxon>
        <taxon>Bacillati</taxon>
        <taxon>Actinomycetota</taxon>
        <taxon>Actinomycetes</taxon>
        <taxon>Streptosporangiales</taxon>
        <taxon>Nocardiopsidaceae</taxon>
        <taxon>Streptomonospora</taxon>
    </lineage>
</organism>
<dbReference type="EMBL" id="JBHTHR010000851">
    <property type="protein sequence ID" value="MFD0803360.1"/>
    <property type="molecule type" value="Genomic_DNA"/>
</dbReference>
<comment type="caution">
    <text evidence="1">The sequence shown here is derived from an EMBL/GenBank/DDBJ whole genome shotgun (WGS) entry which is preliminary data.</text>
</comment>
<evidence type="ECO:0000313" key="1">
    <source>
        <dbReference type="EMBL" id="MFD0803360.1"/>
    </source>
</evidence>
<protein>
    <submittedName>
        <fullName evidence="1">Alpha/beta hydrolase</fullName>
    </submittedName>
</protein>
<dbReference type="InterPro" id="IPR029058">
    <property type="entry name" value="AB_hydrolase_fold"/>
</dbReference>
<sequence>EVFDRLLASYRTGASWLPGAVVEATALRGAVREDRLVSLRPGPRAVRAMSADLAAYDTEALAADLRVPYLALVARGALPPMPGAPALLPEIVAAQAARELAAPFPNRTAKRLDAPHPSHMTSPDAIAEAIESFLSGLAS</sequence>
<keyword evidence="1" id="KW-0378">Hydrolase</keyword>
<dbReference type="Gene3D" id="3.40.50.1820">
    <property type="entry name" value="alpha/beta hydrolase"/>
    <property type="match status" value="1"/>
</dbReference>
<reference evidence="2" key="1">
    <citation type="journal article" date="2019" name="Int. J. Syst. Evol. Microbiol.">
        <title>The Global Catalogue of Microorganisms (GCM) 10K type strain sequencing project: providing services to taxonomists for standard genome sequencing and annotation.</title>
        <authorList>
            <consortium name="The Broad Institute Genomics Platform"/>
            <consortium name="The Broad Institute Genome Sequencing Center for Infectious Disease"/>
            <person name="Wu L."/>
            <person name="Ma J."/>
        </authorList>
    </citation>
    <scope>NUCLEOTIDE SEQUENCE [LARGE SCALE GENOMIC DNA]</scope>
    <source>
        <strain evidence="2">CCUG 63369</strain>
    </source>
</reference>
<dbReference type="GO" id="GO:0016787">
    <property type="term" value="F:hydrolase activity"/>
    <property type="evidence" value="ECO:0007669"/>
    <property type="project" value="UniProtKB-KW"/>
</dbReference>